<dbReference type="Proteomes" id="UP000253720">
    <property type="component" value="Chromosome"/>
</dbReference>
<dbReference type="KEGG" id="pke:DLD99_15165"/>
<dbReference type="InterPro" id="IPR006315">
    <property type="entry name" value="OM_autotransptr_brl_dom"/>
</dbReference>
<dbReference type="PANTHER" id="PTHR35037:SF7">
    <property type="entry name" value="AUTOTRANSPORTER"/>
    <property type="match status" value="1"/>
</dbReference>
<dbReference type="PRINTS" id="PR01484">
    <property type="entry name" value="PRTACTNFAMLY"/>
</dbReference>
<dbReference type="SUPFAM" id="SSF51126">
    <property type="entry name" value="Pectin lyase-like"/>
    <property type="match status" value="1"/>
</dbReference>
<dbReference type="AlphaFoldDB" id="A0A345RR40"/>
<dbReference type="Pfam" id="PF03212">
    <property type="entry name" value="Pertactin"/>
    <property type="match status" value="1"/>
</dbReference>
<evidence type="ECO:0000313" key="4">
    <source>
        <dbReference type="Proteomes" id="UP000253720"/>
    </source>
</evidence>
<dbReference type="SUPFAM" id="SSF103515">
    <property type="entry name" value="Autotransporter"/>
    <property type="match status" value="1"/>
</dbReference>
<protein>
    <submittedName>
        <fullName evidence="3">Autotransporter outer membrane beta-barrel domain-containing protein</fullName>
    </submittedName>
</protein>
<evidence type="ECO:0000259" key="2">
    <source>
        <dbReference type="PROSITE" id="PS51208"/>
    </source>
</evidence>
<dbReference type="EMBL" id="CP029608">
    <property type="protein sequence ID" value="AXI61756.1"/>
    <property type="molecule type" value="Genomic_DNA"/>
</dbReference>
<sequence length="795" mass="82610">MKLIVVVLMWTKDNSLVRHNILRGFPYLALLLLSAPQAQARALNPGELETILPGSVVESWQLANGSILTSNGASALDITIQGGTLNANGGQTQQINAVDGGSVNLDNVTVTGVGGFVTLSLENSSAVISGSTISGRAIGLQAVRDVDTQTGSTVNMRDSTVRGTTGGAFATAYSVLNLANSTLEGTGASSFGLTLAGGSANLSTGSKIIGGLNGVVYQRDGTDEQLSKLVLDNSSVEGKSGAAIIADIGSNPLGPLEISVLNGSTLIGGNGSILEVAGGASVDFNVANSNLSGNVVVASGSTATVSLDSNASLKGNLQNVSRLNLDNQSSFTGTFQGDAIKGSNVTLDNGSTFTGGVENVSSFALNDSTWVLTGNNQVGQLAMNNGTLDFAEGAGFYQLDVGNLSGNGTLKMATDFGGRQTDFLNVNGNATGDYRINVRATGSKPLTTEPIQLVHVGGGDAKFALINGAVDAGAFTYKLFDEGDGWFLRPDTQVSTSTRSVLAIANTAPTIIEAERTLLNTRMGDRRLNSGNGGVWTRTYGNRYSVQDSYGGGYSQTQQGVVFGADTKLADTDWLVGAMIGYSQSNLDLKYGSSGTVDSYSVGAYATKFDSQTGFYIDAVTKINRFDNHLKVTMSDGVRTEGDYDSYGLSGSLEVGKQYALNDRWFLAPFAQLNAAVVSGEHYSLDNGLEVDSQSTRSLVAKGGLYIGSEMDLGNGQKLQPRARVAMGHEFIKSNEVGVNESRFNNDTSATSVELAGGVNWALPNGVQLFAEAGSSQSKTVKQDYNVSAGISVAF</sequence>
<keyword evidence="4" id="KW-1185">Reference proteome</keyword>
<dbReference type="InterPro" id="IPR051551">
    <property type="entry name" value="Autotransporter_adhesion"/>
</dbReference>
<dbReference type="InterPro" id="IPR036709">
    <property type="entry name" value="Autotransporte_beta_dom_sf"/>
</dbReference>
<gene>
    <name evidence="3" type="ORF">DLD99_15165</name>
</gene>
<evidence type="ECO:0000313" key="3">
    <source>
        <dbReference type="EMBL" id="AXI61756.1"/>
    </source>
</evidence>
<feature type="domain" description="Autotransporter" evidence="2">
    <location>
        <begin position="528"/>
        <end position="795"/>
    </location>
</feature>
<dbReference type="SMART" id="SM00869">
    <property type="entry name" value="Autotransporter"/>
    <property type="match status" value="1"/>
</dbReference>
<accession>A0A345RR40</accession>
<dbReference type="InterPro" id="IPR005546">
    <property type="entry name" value="Autotransporte_beta"/>
</dbReference>
<name>A0A345RR40_9PSED</name>
<dbReference type="InterPro" id="IPR011050">
    <property type="entry name" value="Pectin_lyase_fold/virulence"/>
</dbReference>
<reference evidence="3 4" key="1">
    <citation type="submission" date="2018-05" db="EMBL/GenBank/DDBJ databases">
        <title>Complete genome sequence of Pseudomonas kribbensis 46-2(T).</title>
        <authorList>
            <person name="Jeong H."/>
            <person name="Lee S.-G."/>
            <person name="Rha E."/>
            <person name="Kim H."/>
        </authorList>
    </citation>
    <scope>NUCLEOTIDE SEQUENCE [LARGE SCALE GENOMIC DNA]</scope>
    <source>
        <strain evidence="3 4">46-2</strain>
    </source>
</reference>
<dbReference type="Pfam" id="PF03797">
    <property type="entry name" value="Autotransporter"/>
    <property type="match status" value="1"/>
</dbReference>
<dbReference type="GO" id="GO:0019867">
    <property type="term" value="C:outer membrane"/>
    <property type="evidence" value="ECO:0007669"/>
    <property type="project" value="InterPro"/>
</dbReference>
<keyword evidence="1" id="KW-0732">Signal</keyword>
<proteinExistence type="predicted"/>
<dbReference type="InterPro" id="IPR004899">
    <property type="entry name" value="Pertactin_central"/>
</dbReference>
<dbReference type="NCBIfam" id="TIGR01414">
    <property type="entry name" value="autotrans_barl"/>
    <property type="match status" value="1"/>
</dbReference>
<dbReference type="PANTHER" id="PTHR35037">
    <property type="entry name" value="C-TERMINAL REGION OF AIDA-LIKE PROTEIN"/>
    <property type="match status" value="1"/>
</dbReference>
<dbReference type="InterPro" id="IPR003991">
    <property type="entry name" value="Pertactin_virulence_factor"/>
</dbReference>
<dbReference type="Gene3D" id="2.160.20.20">
    <property type="match status" value="1"/>
</dbReference>
<dbReference type="CDD" id="cd01343">
    <property type="entry name" value="PL1_Passenger_AT"/>
    <property type="match status" value="1"/>
</dbReference>
<dbReference type="InterPro" id="IPR012332">
    <property type="entry name" value="Autotransporter_pectin_lyase_C"/>
</dbReference>
<organism evidence="3 4">
    <name type="scientific">Pseudomonas kribbensis</name>
    <dbReference type="NCBI Taxonomy" id="1628086"/>
    <lineage>
        <taxon>Bacteria</taxon>
        <taxon>Pseudomonadati</taxon>
        <taxon>Pseudomonadota</taxon>
        <taxon>Gammaproteobacteria</taxon>
        <taxon>Pseudomonadales</taxon>
        <taxon>Pseudomonadaceae</taxon>
        <taxon>Pseudomonas</taxon>
    </lineage>
</organism>
<evidence type="ECO:0000256" key="1">
    <source>
        <dbReference type="ARBA" id="ARBA00022729"/>
    </source>
</evidence>
<dbReference type="Gene3D" id="2.40.128.130">
    <property type="entry name" value="Autotransporter beta-domain"/>
    <property type="match status" value="1"/>
</dbReference>
<dbReference type="PROSITE" id="PS51208">
    <property type="entry name" value="AUTOTRANSPORTER"/>
    <property type="match status" value="1"/>
</dbReference>